<protein>
    <submittedName>
        <fullName evidence="4">Ribosomal protein L16</fullName>
    </submittedName>
</protein>
<reference evidence="4" key="1">
    <citation type="journal article" date="2020" name="Mitochondrial DNA Part B Resour">
        <title>Complete mitogenome of the chlorophyte green alga Marsupiomonas sp. NIES 1824 (Pedinophyceae).</title>
        <authorList>
            <person name="Turmel M."/>
            <person name="Otis C."/>
            <person name="Lemieux C."/>
        </authorList>
    </citation>
    <scope>NUCLEOTIDE SEQUENCE</scope>
</reference>
<keyword evidence="2 4" id="KW-0689">Ribosomal protein</keyword>
<keyword evidence="3" id="KW-0687">Ribonucleoprotein</keyword>
<dbReference type="InterPro" id="IPR047873">
    <property type="entry name" value="Ribosomal_uL16"/>
</dbReference>
<evidence type="ECO:0000256" key="2">
    <source>
        <dbReference type="ARBA" id="ARBA00022980"/>
    </source>
</evidence>
<keyword evidence="4" id="KW-0496">Mitochondrion</keyword>
<name>A0A6H0QZS1_9CHLO</name>
<evidence type="ECO:0000256" key="3">
    <source>
        <dbReference type="ARBA" id="ARBA00023274"/>
    </source>
</evidence>
<dbReference type="GO" id="GO:0005840">
    <property type="term" value="C:ribosome"/>
    <property type="evidence" value="ECO:0007669"/>
    <property type="project" value="UniProtKB-KW"/>
</dbReference>
<organism evidence="4">
    <name type="scientific">Marsupiomonas sp. NIES 1824</name>
    <dbReference type="NCBI Taxonomy" id="1562198"/>
    <lineage>
        <taxon>Eukaryota</taxon>
        <taxon>Viridiplantae</taxon>
        <taxon>Chlorophyta</taxon>
        <taxon>core chlorophytes</taxon>
        <taxon>Pedinophyceae</taxon>
        <taxon>Marsupiomonadales</taxon>
        <taxon>Marsupiomonadaceae</taxon>
        <taxon>Marsupiomonas</taxon>
    </lineage>
</organism>
<dbReference type="GO" id="GO:0006412">
    <property type="term" value="P:translation"/>
    <property type="evidence" value="ECO:0007669"/>
    <property type="project" value="InterPro"/>
</dbReference>
<proteinExistence type="inferred from homology"/>
<comment type="similarity">
    <text evidence="1">Belongs to the universal ribosomal protein uL16 family.</text>
</comment>
<evidence type="ECO:0000256" key="1">
    <source>
        <dbReference type="ARBA" id="ARBA00008931"/>
    </source>
</evidence>
<sequence length="126" mass="14714">MAAQYFLCLRLPAHRTMALLSPESLEARRINLTRLLRRSFPEDFHAQFQVRREPVPLISLTKKASGARMGKGKGPLRGKRVVGTPKWHPPLFWIRLPPTRERRQRIHLCRRYRAKKLGVPMTVRAL</sequence>
<dbReference type="InterPro" id="IPR036920">
    <property type="entry name" value="Ribosomal_uL16_sf"/>
</dbReference>
<accession>A0A6H0QZS1</accession>
<dbReference type="EMBL" id="MN782006">
    <property type="protein sequence ID" value="QIV68130.1"/>
    <property type="molecule type" value="Genomic_DNA"/>
</dbReference>
<gene>
    <name evidence="4" type="primary">rpl16</name>
</gene>
<dbReference type="Gene3D" id="3.90.1170.10">
    <property type="entry name" value="Ribosomal protein L10e/L16"/>
    <property type="match status" value="1"/>
</dbReference>
<geneLocation type="mitochondrion" evidence="4"/>
<dbReference type="GO" id="GO:0003735">
    <property type="term" value="F:structural constituent of ribosome"/>
    <property type="evidence" value="ECO:0007669"/>
    <property type="project" value="InterPro"/>
</dbReference>
<dbReference type="Pfam" id="PF00252">
    <property type="entry name" value="Ribosomal_L16"/>
    <property type="match status" value="1"/>
</dbReference>
<evidence type="ECO:0000313" key="4">
    <source>
        <dbReference type="EMBL" id="QIV68130.1"/>
    </source>
</evidence>
<dbReference type="AlphaFoldDB" id="A0A6H0QZS1"/>
<dbReference type="SUPFAM" id="SSF54686">
    <property type="entry name" value="Ribosomal protein L16p/L10e"/>
    <property type="match status" value="1"/>
</dbReference>
<dbReference type="GO" id="GO:1990904">
    <property type="term" value="C:ribonucleoprotein complex"/>
    <property type="evidence" value="ECO:0007669"/>
    <property type="project" value="UniProtKB-KW"/>
</dbReference>